<keyword evidence="12" id="KW-0648">Protein biosynthesis</keyword>
<name>A0A8J5KB84_HOMAM</name>
<dbReference type="Pfam" id="PF00009">
    <property type="entry name" value="GTP_EFTU"/>
    <property type="match status" value="1"/>
</dbReference>
<dbReference type="FunFam" id="3.40.50.300:FF:000576">
    <property type="entry name" value="Elongation factor Tu"/>
    <property type="match status" value="1"/>
</dbReference>
<dbReference type="CDD" id="cd01884">
    <property type="entry name" value="EF_Tu"/>
    <property type="match status" value="1"/>
</dbReference>
<evidence type="ECO:0000256" key="3">
    <source>
        <dbReference type="ARBA" id="ARBA00011245"/>
    </source>
</evidence>
<evidence type="ECO:0000256" key="13">
    <source>
        <dbReference type="ARBA" id="ARBA00023128"/>
    </source>
</evidence>
<dbReference type="GO" id="GO:0046872">
    <property type="term" value="F:metal ion binding"/>
    <property type="evidence" value="ECO:0007669"/>
    <property type="project" value="UniProtKB-KW"/>
</dbReference>
<dbReference type="InterPro" id="IPR004160">
    <property type="entry name" value="Transl_elong_EFTu/EF1A_C"/>
</dbReference>
<dbReference type="InterPro" id="IPR009001">
    <property type="entry name" value="Transl_elong_EF1A/Init_IF2_C"/>
</dbReference>
<protein>
    <recommendedName>
        <fullName evidence="5">Elongation factor Tu, mitochondrial</fullName>
        <ecNumber evidence="4">3.6.5.3</ecNumber>
    </recommendedName>
</protein>
<dbReference type="Pfam" id="PF03143">
    <property type="entry name" value="GTP_EFTU_D3"/>
    <property type="match status" value="1"/>
</dbReference>
<dbReference type="GO" id="GO:0003746">
    <property type="term" value="F:translation elongation factor activity"/>
    <property type="evidence" value="ECO:0007669"/>
    <property type="project" value="UniProtKB-KW"/>
</dbReference>
<dbReference type="PROSITE" id="PS00301">
    <property type="entry name" value="G_TR_1"/>
    <property type="match status" value="1"/>
</dbReference>
<comment type="subunit">
    <text evidence="3">Monomer.</text>
</comment>
<proteinExistence type="inferred from homology"/>
<dbReference type="InterPro" id="IPR009000">
    <property type="entry name" value="Transl_B-barrel_sf"/>
</dbReference>
<dbReference type="FunFam" id="2.40.30.10:FF:000001">
    <property type="entry name" value="Elongation factor Tu"/>
    <property type="match status" value="1"/>
</dbReference>
<evidence type="ECO:0000313" key="18">
    <source>
        <dbReference type="Proteomes" id="UP000747542"/>
    </source>
</evidence>
<dbReference type="EMBL" id="JAHLQT010021643">
    <property type="protein sequence ID" value="KAG7167424.1"/>
    <property type="molecule type" value="Genomic_DNA"/>
</dbReference>
<keyword evidence="14" id="KW-0342">GTP-binding</keyword>
<evidence type="ECO:0000256" key="4">
    <source>
        <dbReference type="ARBA" id="ARBA00011986"/>
    </source>
</evidence>
<sequence length="371" mass="41070">MAACRVFLTLSSSPISRVFPAFVQTRNYAEKRIYQRDKPHCNIGTIGHVDHGKTTLTAAITKVLAGKELAKAKRYDEIDNAPQEKARGITINVAHIEYNTENRHYGHTDCPGHADYIKNMIIGTSQMDGAILVVAATDGVMPQTREHLVLAKQIGIEHIVVFINKLDAADEEMVELVEMEVRELMTEMGYDGDNAPLVKGSALAAIEERNEEIGTKAIEELMKIVDEHIPTPVRELDKPFLLPVESVYSIAGMDGEFIGFGKKIKSTITGIEMFHKTLEEAHAGDQMAALVRGLKRDDVTKGMVLAKPGSVKAHDNIEGQVYVLTKDEGGRSKPFTSYLQMLVYSKTWRSSAQVIVVDKEMVMPGEDAKYV</sequence>
<dbReference type="PANTHER" id="PTHR43721:SF36">
    <property type="entry name" value="ELONGATION FACTOR TU, MITOCHONDRIAL"/>
    <property type="match status" value="1"/>
</dbReference>
<dbReference type="PROSITE" id="PS51722">
    <property type="entry name" value="G_TR_2"/>
    <property type="match status" value="1"/>
</dbReference>
<keyword evidence="11" id="KW-0460">Magnesium</keyword>
<evidence type="ECO:0000256" key="6">
    <source>
        <dbReference type="ARBA" id="ARBA00022490"/>
    </source>
</evidence>
<dbReference type="PANTHER" id="PTHR43721">
    <property type="entry name" value="ELONGATION FACTOR TU-RELATED"/>
    <property type="match status" value="1"/>
</dbReference>
<evidence type="ECO:0000256" key="11">
    <source>
        <dbReference type="ARBA" id="ARBA00022842"/>
    </source>
</evidence>
<gene>
    <name evidence="17" type="primary">Tufm-L1</name>
    <name evidence="17" type="ORF">Hamer_G012883</name>
</gene>
<accession>A0A8J5KB84</accession>
<dbReference type="InterPro" id="IPR031157">
    <property type="entry name" value="G_TR_CS"/>
</dbReference>
<dbReference type="Gene3D" id="3.40.50.300">
    <property type="entry name" value="P-loop containing nucleotide triphosphate hydrolases"/>
    <property type="match status" value="1"/>
</dbReference>
<evidence type="ECO:0000256" key="5">
    <source>
        <dbReference type="ARBA" id="ARBA00017898"/>
    </source>
</evidence>
<dbReference type="GO" id="GO:0005739">
    <property type="term" value="C:mitochondrion"/>
    <property type="evidence" value="ECO:0007669"/>
    <property type="project" value="UniProtKB-SubCell"/>
</dbReference>
<evidence type="ECO:0000256" key="12">
    <source>
        <dbReference type="ARBA" id="ARBA00022917"/>
    </source>
</evidence>
<keyword evidence="6" id="KW-0963">Cytoplasm</keyword>
<keyword evidence="10" id="KW-0378">Hydrolase</keyword>
<evidence type="ECO:0000256" key="14">
    <source>
        <dbReference type="ARBA" id="ARBA00023134"/>
    </source>
</evidence>
<feature type="domain" description="Tr-type G" evidence="16">
    <location>
        <begin position="38"/>
        <end position="233"/>
    </location>
</feature>
<keyword evidence="7" id="KW-0479">Metal-binding</keyword>
<dbReference type="SUPFAM" id="SSF50465">
    <property type="entry name" value="EF-Tu/eEF-1alpha/eIF2-gamma C-terminal domain"/>
    <property type="match status" value="1"/>
</dbReference>
<evidence type="ECO:0000259" key="16">
    <source>
        <dbReference type="PROSITE" id="PS51722"/>
    </source>
</evidence>
<dbReference type="Gene3D" id="2.40.30.10">
    <property type="entry name" value="Translation factors"/>
    <property type="match status" value="2"/>
</dbReference>
<dbReference type="GO" id="GO:0003924">
    <property type="term" value="F:GTPase activity"/>
    <property type="evidence" value="ECO:0007669"/>
    <property type="project" value="InterPro"/>
</dbReference>
<dbReference type="InterPro" id="IPR050055">
    <property type="entry name" value="EF-Tu_GTPase"/>
</dbReference>
<evidence type="ECO:0000256" key="10">
    <source>
        <dbReference type="ARBA" id="ARBA00022801"/>
    </source>
</evidence>
<reference evidence="17" key="1">
    <citation type="journal article" date="2021" name="Sci. Adv.">
        <title>The American lobster genome reveals insights on longevity, neural, and immune adaptations.</title>
        <authorList>
            <person name="Polinski J.M."/>
            <person name="Zimin A.V."/>
            <person name="Clark K.F."/>
            <person name="Kohn A.B."/>
            <person name="Sadowski N."/>
            <person name="Timp W."/>
            <person name="Ptitsyn A."/>
            <person name="Khanna P."/>
            <person name="Romanova D.Y."/>
            <person name="Williams P."/>
            <person name="Greenwood S.J."/>
            <person name="Moroz L.L."/>
            <person name="Walt D.R."/>
            <person name="Bodnar A.G."/>
        </authorList>
    </citation>
    <scope>NUCLEOTIDE SEQUENCE</scope>
    <source>
        <strain evidence="17">GMGI-L3</strain>
    </source>
</reference>
<dbReference type="GO" id="GO:0070125">
    <property type="term" value="P:mitochondrial translational elongation"/>
    <property type="evidence" value="ECO:0007669"/>
    <property type="project" value="TreeGrafter"/>
</dbReference>
<dbReference type="InterPro" id="IPR000795">
    <property type="entry name" value="T_Tr_GTP-bd_dom"/>
</dbReference>
<dbReference type="GO" id="GO:0005525">
    <property type="term" value="F:GTP binding"/>
    <property type="evidence" value="ECO:0007669"/>
    <property type="project" value="UniProtKB-KW"/>
</dbReference>
<evidence type="ECO:0000256" key="9">
    <source>
        <dbReference type="ARBA" id="ARBA00022768"/>
    </source>
</evidence>
<dbReference type="AlphaFoldDB" id="A0A8J5KB84"/>
<dbReference type="Proteomes" id="UP000747542">
    <property type="component" value="Unassembled WGS sequence"/>
</dbReference>
<comment type="similarity">
    <text evidence="2">Belongs to the TRAFAC class translation factor GTPase superfamily. Classic translation factor GTPase family. EF-Tu/EF-1A subfamily.</text>
</comment>
<dbReference type="Pfam" id="PF03144">
    <property type="entry name" value="GTP_EFTU_D2"/>
    <property type="match status" value="1"/>
</dbReference>
<dbReference type="InterPro" id="IPR041709">
    <property type="entry name" value="EF-Tu_GTP-bd"/>
</dbReference>
<dbReference type="EC" id="3.6.5.3" evidence="4"/>
<dbReference type="SUPFAM" id="SSF52540">
    <property type="entry name" value="P-loop containing nucleoside triphosphate hydrolases"/>
    <property type="match status" value="1"/>
</dbReference>
<dbReference type="InterPro" id="IPR027417">
    <property type="entry name" value="P-loop_NTPase"/>
</dbReference>
<evidence type="ECO:0000256" key="1">
    <source>
        <dbReference type="ARBA" id="ARBA00004173"/>
    </source>
</evidence>
<dbReference type="PRINTS" id="PR00315">
    <property type="entry name" value="ELONGATNFCT"/>
</dbReference>
<dbReference type="SUPFAM" id="SSF50447">
    <property type="entry name" value="Translation proteins"/>
    <property type="match status" value="1"/>
</dbReference>
<keyword evidence="18" id="KW-1185">Reference proteome</keyword>
<keyword evidence="13" id="KW-0496">Mitochondrion</keyword>
<keyword evidence="8" id="KW-0547">Nucleotide-binding</keyword>
<dbReference type="InterPro" id="IPR004161">
    <property type="entry name" value="EFTu-like_2"/>
</dbReference>
<evidence type="ECO:0000256" key="15">
    <source>
        <dbReference type="ARBA" id="ARBA00051990"/>
    </source>
</evidence>
<evidence type="ECO:0000256" key="7">
    <source>
        <dbReference type="ARBA" id="ARBA00022723"/>
    </source>
</evidence>
<dbReference type="InterPro" id="IPR005225">
    <property type="entry name" value="Small_GTP-bd"/>
</dbReference>
<comment type="subcellular location">
    <subcellularLocation>
        <location evidence="1">Mitochondrion</location>
    </subcellularLocation>
</comment>
<evidence type="ECO:0000313" key="17">
    <source>
        <dbReference type="EMBL" id="KAG7167424.1"/>
    </source>
</evidence>
<dbReference type="NCBIfam" id="TIGR00231">
    <property type="entry name" value="small_GTP"/>
    <property type="match status" value="1"/>
</dbReference>
<organism evidence="17 18">
    <name type="scientific">Homarus americanus</name>
    <name type="common">American lobster</name>
    <dbReference type="NCBI Taxonomy" id="6706"/>
    <lineage>
        <taxon>Eukaryota</taxon>
        <taxon>Metazoa</taxon>
        <taxon>Ecdysozoa</taxon>
        <taxon>Arthropoda</taxon>
        <taxon>Crustacea</taxon>
        <taxon>Multicrustacea</taxon>
        <taxon>Malacostraca</taxon>
        <taxon>Eumalacostraca</taxon>
        <taxon>Eucarida</taxon>
        <taxon>Decapoda</taxon>
        <taxon>Pleocyemata</taxon>
        <taxon>Astacidea</taxon>
        <taxon>Nephropoidea</taxon>
        <taxon>Nephropidae</taxon>
        <taxon>Homarus</taxon>
    </lineage>
</organism>
<evidence type="ECO:0000256" key="2">
    <source>
        <dbReference type="ARBA" id="ARBA00007249"/>
    </source>
</evidence>
<keyword evidence="9 17" id="KW-0251">Elongation factor</keyword>
<evidence type="ECO:0000256" key="8">
    <source>
        <dbReference type="ARBA" id="ARBA00022741"/>
    </source>
</evidence>
<comment type="caution">
    <text evidence="17">The sequence shown here is derived from an EMBL/GenBank/DDBJ whole genome shotgun (WGS) entry which is preliminary data.</text>
</comment>
<comment type="catalytic activity">
    <reaction evidence="15">
        <text>GTP + H2O = GDP + phosphate + H(+)</text>
        <dbReference type="Rhea" id="RHEA:19669"/>
        <dbReference type="ChEBI" id="CHEBI:15377"/>
        <dbReference type="ChEBI" id="CHEBI:15378"/>
        <dbReference type="ChEBI" id="CHEBI:37565"/>
        <dbReference type="ChEBI" id="CHEBI:43474"/>
        <dbReference type="ChEBI" id="CHEBI:58189"/>
        <dbReference type="EC" id="3.6.5.3"/>
    </reaction>
    <physiologicalReaction direction="left-to-right" evidence="15">
        <dbReference type="Rhea" id="RHEA:19670"/>
    </physiologicalReaction>
</comment>